<feature type="compositionally biased region" description="Basic residues" evidence="1">
    <location>
        <begin position="231"/>
        <end position="244"/>
    </location>
</feature>
<protein>
    <submittedName>
        <fullName evidence="2">Uncharacterized protein</fullName>
    </submittedName>
</protein>
<dbReference type="EMBL" id="FOEF01000010">
    <property type="protein sequence ID" value="SEP46571.1"/>
    <property type="molecule type" value="Genomic_DNA"/>
</dbReference>
<feature type="compositionally biased region" description="Basic residues" evidence="1">
    <location>
        <begin position="32"/>
        <end position="43"/>
    </location>
</feature>
<dbReference type="AlphaFoldDB" id="A0A1H8Y3I7"/>
<feature type="region of interest" description="Disordered" evidence="1">
    <location>
        <begin position="231"/>
        <end position="258"/>
    </location>
</feature>
<accession>A0A1H8Y3I7</accession>
<gene>
    <name evidence="2" type="ORF">SAMN04489732_110287</name>
</gene>
<dbReference type="Proteomes" id="UP000198582">
    <property type="component" value="Unassembled WGS sequence"/>
</dbReference>
<feature type="region of interest" description="Disordered" evidence="1">
    <location>
        <begin position="1"/>
        <end position="45"/>
    </location>
</feature>
<evidence type="ECO:0000313" key="2">
    <source>
        <dbReference type="EMBL" id="SEP46571.1"/>
    </source>
</evidence>
<sequence length="314" mass="34000">MWSASSPRGAETGHGAPWPPPEQADAADPRHQLRHRHSYRQTRRLPNLFPNTAAFSAVQHCAGSRASAWLMLCSRSLSSDVGRRTELGAGEAHPGGCAVLALDSPVGVAVEGHPERRARAGGVAGDRIPDDTGCCRAGQVGELAGQRRDHGGRVTRTAFACPHRESPQSVSSARHLRSSSRDQFVAVARRVVLPQVGQVHAWSQVCLGDQDPYPADALNCRSWAAGSGRAYRRRRHDACRRPRKPASDRLSGPALETPSARTERALLRERRVAPGAIEPVGAQRDHCQVKIDRRIPPDVSPLRKASFVAELDGL</sequence>
<evidence type="ECO:0000313" key="3">
    <source>
        <dbReference type="Proteomes" id="UP000198582"/>
    </source>
</evidence>
<name>A0A1H8Y3I7_9PSEU</name>
<reference evidence="2 3" key="1">
    <citation type="submission" date="2016-10" db="EMBL/GenBank/DDBJ databases">
        <authorList>
            <person name="de Groot N.N."/>
        </authorList>
    </citation>
    <scope>NUCLEOTIDE SEQUENCE [LARGE SCALE GENOMIC DNA]</scope>
    <source>
        <strain evidence="2 3">DSM 44993</strain>
    </source>
</reference>
<evidence type="ECO:0000256" key="1">
    <source>
        <dbReference type="SAM" id="MobiDB-lite"/>
    </source>
</evidence>
<proteinExistence type="predicted"/>
<keyword evidence="3" id="KW-1185">Reference proteome</keyword>
<organism evidence="2 3">
    <name type="scientific">Amycolatopsis saalfeldensis</name>
    <dbReference type="NCBI Taxonomy" id="394193"/>
    <lineage>
        <taxon>Bacteria</taxon>
        <taxon>Bacillati</taxon>
        <taxon>Actinomycetota</taxon>
        <taxon>Actinomycetes</taxon>
        <taxon>Pseudonocardiales</taxon>
        <taxon>Pseudonocardiaceae</taxon>
        <taxon>Amycolatopsis</taxon>
    </lineage>
</organism>